<evidence type="ECO:0000256" key="2">
    <source>
        <dbReference type="SAM" id="Phobius"/>
    </source>
</evidence>
<dbReference type="Proteomes" id="UP000237340">
    <property type="component" value="Unassembled WGS sequence"/>
</dbReference>
<evidence type="ECO:0000256" key="1">
    <source>
        <dbReference type="SAM" id="MobiDB-lite"/>
    </source>
</evidence>
<evidence type="ECO:0000313" key="4">
    <source>
        <dbReference type="Proteomes" id="UP000237340"/>
    </source>
</evidence>
<feature type="compositionally biased region" description="Low complexity" evidence="1">
    <location>
        <begin position="60"/>
        <end position="77"/>
    </location>
</feature>
<keyword evidence="2" id="KW-0472">Membrane</keyword>
<name>A0A2S3ZMG7_9MICO</name>
<feature type="region of interest" description="Disordered" evidence="1">
    <location>
        <begin position="44"/>
        <end position="80"/>
    </location>
</feature>
<accession>A0A2S3ZMG7</accession>
<reference evidence="3 4" key="1">
    <citation type="submission" date="2018-01" db="EMBL/GenBank/DDBJ databases">
        <title>Cryobacterium sp. nov., from glaciers in China.</title>
        <authorList>
            <person name="Liu Q."/>
            <person name="Xin Y.-H."/>
        </authorList>
    </citation>
    <scope>NUCLEOTIDE SEQUENCE [LARGE SCALE GENOMIC DNA]</scope>
    <source>
        <strain evidence="3 4">TMN-42</strain>
    </source>
</reference>
<comment type="caution">
    <text evidence="3">The sequence shown here is derived from an EMBL/GenBank/DDBJ whole genome shotgun (WGS) entry which is preliminary data.</text>
</comment>
<keyword evidence="2" id="KW-1133">Transmembrane helix</keyword>
<dbReference type="RefSeq" id="WP_103459138.1">
    <property type="nucleotide sequence ID" value="NZ_PPXD01000001.1"/>
</dbReference>
<protein>
    <recommendedName>
        <fullName evidence="5">DUF3558 domain-containing protein</fullName>
    </recommendedName>
</protein>
<sequence>MGAATLPTGSPSRRPLWFALGAVGVLLVVALIVVLVVWRGGAGTPSGSDDSLPGTRPTPTATAEPHAVASAAPAVAAGPRPTSCEAIYSPTMLATLNETGSLNPEWAEEDVNSGVLFGTDDEQLIVVIEGAEHLTCVWGNPDGGSGSGLTSNVVFVTAEQSEAVHQRLLGDGLNCYEELGGIRCVAESTEGAEGIAGQSHFLRDGIWLATRYVNAGPDGYTHDMVATVWAGA</sequence>
<organism evidence="3 4">
    <name type="scientific">Cryobacterium zongtaii</name>
    <dbReference type="NCBI Taxonomy" id="1259217"/>
    <lineage>
        <taxon>Bacteria</taxon>
        <taxon>Bacillati</taxon>
        <taxon>Actinomycetota</taxon>
        <taxon>Actinomycetes</taxon>
        <taxon>Micrococcales</taxon>
        <taxon>Microbacteriaceae</taxon>
        <taxon>Cryobacterium</taxon>
    </lineage>
</organism>
<proteinExistence type="predicted"/>
<evidence type="ECO:0000313" key="3">
    <source>
        <dbReference type="EMBL" id="POH70094.1"/>
    </source>
</evidence>
<evidence type="ECO:0008006" key="5">
    <source>
        <dbReference type="Google" id="ProtNLM"/>
    </source>
</evidence>
<keyword evidence="4" id="KW-1185">Reference proteome</keyword>
<keyword evidence="2" id="KW-0812">Transmembrane</keyword>
<dbReference type="AlphaFoldDB" id="A0A2S3ZMG7"/>
<gene>
    <name evidence="3" type="ORF">C3B61_00270</name>
</gene>
<feature type="transmembrane region" description="Helical" evidence="2">
    <location>
        <begin position="16"/>
        <end position="38"/>
    </location>
</feature>
<dbReference type="EMBL" id="PPXD01000001">
    <property type="protein sequence ID" value="POH70094.1"/>
    <property type="molecule type" value="Genomic_DNA"/>
</dbReference>